<name>D2ZSY4_NEIM2</name>
<comment type="caution">
    <text evidence="5">The sequence shown here is derived from an EMBL/GenBank/DDBJ whole genome shotgun (WGS) entry which is preliminary data.</text>
</comment>
<evidence type="ECO:0000313" key="5">
    <source>
        <dbReference type="EMBL" id="EFC89917.1"/>
    </source>
</evidence>
<evidence type="ECO:0000313" key="6">
    <source>
        <dbReference type="Proteomes" id="UP000003344"/>
    </source>
</evidence>
<reference evidence="5 6" key="1">
    <citation type="submission" date="2009-10" db="EMBL/GenBank/DDBJ databases">
        <authorList>
            <person name="Weinstock G."/>
            <person name="Sodergren E."/>
            <person name="Clifton S."/>
            <person name="Fulton L."/>
            <person name="Fulton B."/>
            <person name="Courtney L."/>
            <person name="Fronick C."/>
            <person name="Harrison M."/>
            <person name="Strong C."/>
            <person name="Farmer C."/>
            <person name="Delahaunty K."/>
            <person name="Markovic C."/>
            <person name="Hall O."/>
            <person name="Minx P."/>
            <person name="Tomlinson C."/>
            <person name="Mitreva M."/>
            <person name="Nelson J."/>
            <person name="Hou S."/>
            <person name="Wollam A."/>
            <person name="Pepin K.H."/>
            <person name="Johnson M."/>
            <person name="Bhonagiri V."/>
            <person name="Nash W.E."/>
            <person name="Warren W."/>
            <person name="Chinwalla A."/>
            <person name="Mardis E.R."/>
            <person name="Wilson R.K."/>
        </authorList>
    </citation>
    <scope>NUCLEOTIDE SEQUENCE [LARGE SCALE GENOMIC DNA]</scope>
    <source>
        <strain evidence="6">ATCC 25996 / DSM 4631 / NCTC 10774 / M26</strain>
    </source>
</reference>
<dbReference type="EMBL" id="ACDX02000001">
    <property type="protein sequence ID" value="EFC89917.1"/>
    <property type="molecule type" value="Genomic_DNA"/>
</dbReference>
<dbReference type="AlphaFoldDB" id="D2ZSY4"/>
<accession>D2ZSY4</accession>
<dbReference type="Proteomes" id="UP000003344">
    <property type="component" value="Unassembled WGS sequence"/>
</dbReference>
<dbReference type="GO" id="GO:0016020">
    <property type="term" value="C:membrane"/>
    <property type="evidence" value="ECO:0007669"/>
    <property type="project" value="UniProtKB-SubCell"/>
</dbReference>
<evidence type="ECO:0000256" key="3">
    <source>
        <dbReference type="ARBA" id="ARBA00022989"/>
    </source>
</evidence>
<evidence type="ECO:0000256" key="2">
    <source>
        <dbReference type="ARBA" id="ARBA00022692"/>
    </source>
</evidence>
<keyword evidence="4" id="KW-0472">Membrane</keyword>
<dbReference type="eggNOG" id="COG3702">
    <property type="taxonomic scope" value="Bacteria"/>
</dbReference>
<keyword evidence="3" id="KW-1133">Transmembrane helix</keyword>
<gene>
    <name evidence="5" type="ORF">NEIMUCOT_03717</name>
</gene>
<evidence type="ECO:0000256" key="4">
    <source>
        <dbReference type="ARBA" id="ARBA00023136"/>
    </source>
</evidence>
<dbReference type="STRING" id="546266.NEIMUCOT_03717"/>
<proteinExistence type="predicted"/>
<sequence>MGNNDFIDVDTDLPSYKALEREATFLGMPMVPVVMSIGLPLLITMMLLPFFQAKAFLLLLFPLPVLAFIYTQTQQDDKALRIIGLSTLSVLRRRNYRLFGKTNTVLGSKYGRQRDDYKRFFEQDSKAATRSGR</sequence>
<keyword evidence="2" id="KW-0812">Transmembrane</keyword>
<dbReference type="InterPro" id="IPR007792">
    <property type="entry name" value="T4SS_VirB3/TrbD/AvhB"/>
</dbReference>
<organism evidence="5 6">
    <name type="scientific">Neisseria mucosa (strain ATCC 25996 / DSM 4631 / NCTC 10774 / M26)</name>
    <dbReference type="NCBI Taxonomy" id="546266"/>
    <lineage>
        <taxon>Bacteria</taxon>
        <taxon>Pseudomonadati</taxon>
        <taxon>Pseudomonadota</taxon>
        <taxon>Betaproteobacteria</taxon>
        <taxon>Neisseriales</taxon>
        <taxon>Neisseriaceae</taxon>
        <taxon>Neisseria</taxon>
    </lineage>
</organism>
<protein>
    <submittedName>
        <fullName evidence="5">Type IV secretory pathway, VirB3-like protein</fullName>
    </submittedName>
</protein>
<dbReference type="Pfam" id="PF05101">
    <property type="entry name" value="VirB3"/>
    <property type="match status" value="1"/>
</dbReference>
<dbReference type="RefSeq" id="WP_003740919.1">
    <property type="nucleotide sequence ID" value="NZ_ACDX02000001.1"/>
</dbReference>
<evidence type="ECO:0000256" key="1">
    <source>
        <dbReference type="ARBA" id="ARBA00004370"/>
    </source>
</evidence>
<comment type="subcellular location">
    <subcellularLocation>
        <location evidence="1">Membrane</location>
    </subcellularLocation>
</comment>